<dbReference type="InterPro" id="IPR035919">
    <property type="entry name" value="EAL_sf"/>
</dbReference>
<dbReference type="PANTHER" id="PTHR33121:SF23">
    <property type="entry name" value="CYCLIC DI-GMP PHOSPHODIESTERASE PDEB"/>
    <property type="match status" value="1"/>
</dbReference>
<dbReference type="Pfam" id="PF00563">
    <property type="entry name" value="EAL"/>
    <property type="match status" value="1"/>
</dbReference>
<dbReference type="EMBL" id="UOFT01000039">
    <property type="protein sequence ID" value="VAW94625.1"/>
    <property type="molecule type" value="Genomic_DNA"/>
</dbReference>
<dbReference type="InterPro" id="IPR000160">
    <property type="entry name" value="GGDEF_dom"/>
</dbReference>
<organism evidence="4">
    <name type="scientific">hydrothermal vent metagenome</name>
    <dbReference type="NCBI Taxonomy" id="652676"/>
    <lineage>
        <taxon>unclassified sequences</taxon>
        <taxon>metagenomes</taxon>
        <taxon>ecological metagenomes</taxon>
    </lineage>
</organism>
<proteinExistence type="predicted"/>
<dbReference type="InterPro" id="IPR000014">
    <property type="entry name" value="PAS"/>
</dbReference>
<dbReference type="AlphaFoldDB" id="A0A3B0ZM36"/>
<gene>
    <name evidence="4" type="ORF">MNBD_GAMMA23-2332</name>
</gene>
<dbReference type="InterPro" id="IPR001633">
    <property type="entry name" value="EAL_dom"/>
</dbReference>
<feature type="domain" description="Response regulatory" evidence="1">
    <location>
        <begin position="8"/>
        <end position="124"/>
    </location>
</feature>
<dbReference type="SMART" id="SM00091">
    <property type="entry name" value="PAS"/>
    <property type="match status" value="1"/>
</dbReference>
<dbReference type="PANTHER" id="PTHR33121">
    <property type="entry name" value="CYCLIC DI-GMP PHOSPHODIESTERASE PDEF"/>
    <property type="match status" value="1"/>
</dbReference>
<sequence>MSSENLLRLLTIFDISEEAEVLINSLRNAGFIVRDVRVEDDEDMLTALEDNPIDIILCKYSLPIFSAAAAAEIIAKSGRDLPLIIITPEYSNECVQECLGFGARDVVSFESSQQLKHVLNRELNDLKNRRAHRHCEKMLRETEKRSRSLIDSSRDAIAYVHEGMHIYVNNAYLMMFGYKDIDDVEGMPILDMVSTDDHAQLKDFLRAYSKQQSEDDSLNLHGQHTDGSAFEITMEFSPASMEGESCTQIIIRDQADNKELEEKLKVLSKQDLITGLYNKTYLIGQLDKFLSAALEGHARGALLYITLDNYENLKESFGIAGLDRLFIDLASTLKAKLEPLGIFARMEGSAFCLLVKDADSNKTEKIADGICQIISKHISDINHKTASTTASIGITLINETIGNIHDCINRAEKGASIALENGGNQQHTYNPSIQDIEEHEKYSHWEKQIKFALKNNMFRLLFQPIVSLHGEPGAHYEIFVRMLDEEQQEISPDIFIHAAEQAELMGFIDRWVIANSFLVLADKLKKKEEMRLFIKISSSTIVDPEFLNWVSERLKALRLNADHVTFQVKEETALNYLKATKATFEGLKALHCRTALDNFGIEEDVFQSIKHFDVNYVRIHQDLISKLATNVEMQELVRHISEEISKKNIQTIAAFVEDANCLALLWQCSVDFIQGYFLQEPDVVLEYDFEESF</sequence>
<dbReference type="PROSITE" id="PS50883">
    <property type="entry name" value="EAL"/>
    <property type="match status" value="1"/>
</dbReference>
<dbReference type="SUPFAM" id="SSF55785">
    <property type="entry name" value="PYP-like sensor domain (PAS domain)"/>
    <property type="match status" value="1"/>
</dbReference>
<feature type="domain" description="EAL" evidence="2">
    <location>
        <begin position="442"/>
        <end position="693"/>
    </location>
</feature>
<accession>A0A3B0ZM36</accession>
<dbReference type="PROSITE" id="PS50110">
    <property type="entry name" value="RESPONSE_REGULATORY"/>
    <property type="match status" value="1"/>
</dbReference>
<dbReference type="Gene3D" id="3.30.450.20">
    <property type="entry name" value="PAS domain"/>
    <property type="match status" value="1"/>
</dbReference>
<dbReference type="SMART" id="SM00052">
    <property type="entry name" value="EAL"/>
    <property type="match status" value="1"/>
</dbReference>
<dbReference type="InterPro" id="IPR050706">
    <property type="entry name" value="Cyclic-di-GMP_PDE-like"/>
</dbReference>
<dbReference type="SUPFAM" id="SSF52172">
    <property type="entry name" value="CheY-like"/>
    <property type="match status" value="1"/>
</dbReference>
<dbReference type="Pfam" id="PF00989">
    <property type="entry name" value="PAS"/>
    <property type="match status" value="1"/>
</dbReference>
<dbReference type="Gene3D" id="3.20.20.450">
    <property type="entry name" value="EAL domain"/>
    <property type="match status" value="1"/>
</dbReference>
<dbReference type="CDD" id="cd00130">
    <property type="entry name" value="PAS"/>
    <property type="match status" value="1"/>
</dbReference>
<evidence type="ECO:0000259" key="1">
    <source>
        <dbReference type="PROSITE" id="PS50110"/>
    </source>
</evidence>
<dbReference type="InterPro" id="IPR011006">
    <property type="entry name" value="CheY-like_superfamily"/>
</dbReference>
<evidence type="ECO:0000313" key="4">
    <source>
        <dbReference type="EMBL" id="VAW94625.1"/>
    </source>
</evidence>
<dbReference type="CDD" id="cd01948">
    <property type="entry name" value="EAL"/>
    <property type="match status" value="1"/>
</dbReference>
<dbReference type="CDD" id="cd01949">
    <property type="entry name" value="GGDEF"/>
    <property type="match status" value="1"/>
</dbReference>
<dbReference type="Gene3D" id="3.40.50.2300">
    <property type="match status" value="1"/>
</dbReference>
<dbReference type="Pfam" id="PF00990">
    <property type="entry name" value="GGDEF"/>
    <property type="match status" value="1"/>
</dbReference>
<dbReference type="PROSITE" id="PS50887">
    <property type="entry name" value="GGDEF"/>
    <property type="match status" value="1"/>
</dbReference>
<dbReference type="InterPro" id="IPR013767">
    <property type="entry name" value="PAS_fold"/>
</dbReference>
<dbReference type="NCBIfam" id="TIGR00229">
    <property type="entry name" value="sensory_box"/>
    <property type="match status" value="1"/>
</dbReference>
<dbReference type="InterPro" id="IPR035965">
    <property type="entry name" value="PAS-like_dom_sf"/>
</dbReference>
<reference evidence="4" key="1">
    <citation type="submission" date="2018-06" db="EMBL/GenBank/DDBJ databases">
        <authorList>
            <person name="Zhirakovskaya E."/>
        </authorList>
    </citation>
    <scope>NUCLEOTIDE SEQUENCE</scope>
</reference>
<dbReference type="Gene3D" id="3.30.70.270">
    <property type="match status" value="1"/>
</dbReference>
<dbReference type="InterPro" id="IPR043128">
    <property type="entry name" value="Rev_trsase/Diguanyl_cyclase"/>
</dbReference>
<dbReference type="InterPro" id="IPR001789">
    <property type="entry name" value="Sig_transdc_resp-reg_receiver"/>
</dbReference>
<name>A0A3B0ZM36_9ZZZZ</name>
<evidence type="ECO:0000259" key="3">
    <source>
        <dbReference type="PROSITE" id="PS50887"/>
    </source>
</evidence>
<feature type="domain" description="GGDEF" evidence="3">
    <location>
        <begin position="298"/>
        <end position="431"/>
    </location>
</feature>
<dbReference type="GO" id="GO:0006355">
    <property type="term" value="P:regulation of DNA-templated transcription"/>
    <property type="evidence" value="ECO:0007669"/>
    <property type="project" value="InterPro"/>
</dbReference>
<evidence type="ECO:0000259" key="2">
    <source>
        <dbReference type="PROSITE" id="PS50883"/>
    </source>
</evidence>
<dbReference type="SMART" id="SM00267">
    <property type="entry name" value="GGDEF"/>
    <property type="match status" value="1"/>
</dbReference>
<protein>
    <submittedName>
        <fullName evidence="4">FOG: PAS/PAC domain</fullName>
    </submittedName>
</protein>
<dbReference type="SUPFAM" id="SSF141868">
    <property type="entry name" value="EAL domain-like"/>
    <property type="match status" value="1"/>
</dbReference>
<dbReference type="SUPFAM" id="SSF55073">
    <property type="entry name" value="Nucleotide cyclase"/>
    <property type="match status" value="1"/>
</dbReference>
<dbReference type="GO" id="GO:0000160">
    <property type="term" value="P:phosphorelay signal transduction system"/>
    <property type="evidence" value="ECO:0007669"/>
    <property type="project" value="InterPro"/>
</dbReference>
<dbReference type="InterPro" id="IPR029787">
    <property type="entry name" value="Nucleotide_cyclase"/>
</dbReference>
<dbReference type="NCBIfam" id="TIGR00254">
    <property type="entry name" value="GGDEF"/>
    <property type="match status" value="1"/>
</dbReference>
<dbReference type="GO" id="GO:0071111">
    <property type="term" value="F:cyclic-guanylate-specific phosphodiesterase activity"/>
    <property type="evidence" value="ECO:0007669"/>
    <property type="project" value="InterPro"/>
</dbReference>